<keyword evidence="2" id="KW-1185">Reference proteome</keyword>
<evidence type="ECO:0000313" key="2">
    <source>
        <dbReference type="Proteomes" id="UP000447434"/>
    </source>
</evidence>
<gene>
    <name evidence="1" type="ORF">Lalb_Chr03g0031691</name>
</gene>
<reference evidence="2" key="1">
    <citation type="journal article" date="2020" name="Nat. Commun.">
        <title>Genome sequence of the cluster root forming white lupin.</title>
        <authorList>
            <person name="Hufnagel B."/>
            <person name="Marques A."/>
            <person name="Soriano A."/>
            <person name="Marques L."/>
            <person name="Divol F."/>
            <person name="Doumas P."/>
            <person name="Sallet E."/>
            <person name="Mancinotti D."/>
            <person name="Carrere S."/>
            <person name="Marande W."/>
            <person name="Arribat S."/>
            <person name="Keller J."/>
            <person name="Huneau C."/>
            <person name="Blein T."/>
            <person name="Aime D."/>
            <person name="Laguerre M."/>
            <person name="Taylor J."/>
            <person name="Schubert V."/>
            <person name="Nelson M."/>
            <person name="Geu-Flores F."/>
            <person name="Crespi M."/>
            <person name="Gallardo-Guerrero K."/>
            <person name="Delaux P.-M."/>
            <person name="Salse J."/>
            <person name="Berges H."/>
            <person name="Guyot R."/>
            <person name="Gouzy J."/>
            <person name="Peret B."/>
        </authorList>
    </citation>
    <scope>NUCLEOTIDE SEQUENCE [LARGE SCALE GENOMIC DNA]</scope>
    <source>
        <strain evidence="2">cv. Amiga</strain>
    </source>
</reference>
<comment type="caution">
    <text evidence="1">The sequence shown here is derived from an EMBL/GenBank/DDBJ whole genome shotgun (WGS) entry which is preliminary data.</text>
</comment>
<sequence>MSKPLKTRFYNLFYNRSYSNFLPNTFIFNPILSIVSIHPTQHSHFYIHRVYSFVEIVSPYISFLSYGLNKNAFGSSATIVCSSLQKL</sequence>
<name>A0A6A4QV14_LUPAL</name>
<protein>
    <submittedName>
        <fullName evidence="1">Uncharacterized protein</fullName>
    </submittedName>
</protein>
<dbReference type="EMBL" id="WOCE01000003">
    <property type="protein sequence ID" value="KAE9617086.1"/>
    <property type="molecule type" value="Genomic_DNA"/>
</dbReference>
<organism evidence="1 2">
    <name type="scientific">Lupinus albus</name>
    <name type="common">White lupine</name>
    <name type="synonym">Lupinus termis</name>
    <dbReference type="NCBI Taxonomy" id="3870"/>
    <lineage>
        <taxon>Eukaryota</taxon>
        <taxon>Viridiplantae</taxon>
        <taxon>Streptophyta</taxon>
        <taxon>Embryophyta</taxon>
        <taxon>Tracheophyta</taxon>
        <taxon>Spermatophyta</taxon>
        <taxon>Magnoliopsida</taxon>
        <taxon>eudicotyledons</taxon>
        <taxon>Gunneridae</taxon>
        <taxon>Pentapetalae</taxon>
        <taxon>rosids</taxon>
        <taxon>fabids</taxon>
        <taxon>Fabales</taxon>
        <taxon>Fabaceae</taxon>
        <taxon>Papilionoideae</taxon>
        <taxon>50 kb inversion clade</taxon>
        <taxon>genistoids sensu lato</taxon>
        <taxon>core genistoids</taxon>
        <taxon>Genisteae</taxon>
        <taxon>Lupinus</taxon>
    </lineage>
</organism>
<evidence type="ECO:0000313" key="1">
    <source>
        <dbReference type="EMBL" id="KAE9617086.1"/>
    </source>
</evidence>
<accession>A0A6A4QV14</accession>
<dbReference type="Proteomes" id="UP000447434">
    <property type="component" value="Chromosome 3"/>
</dbReference>
<dbReference type="AlphaFoldDB" id="A0A6A4QV14"/>
<proteinExistence type="predicted"/>